<proteinExistence type="predicted"/>
<feature type="compositionally biased region" description="Polar residues" evidence="1">
    <location>
        <begin position="42"/>
        <end position="58"/>
    </location>
</feature>
<evidence type="ECO:0000313" key="3">
    <source>
        <dbReference type="Proteomes" id="UP001208570"/>
    </source>
</evidence>
<reference evidence="2" key="1">
    <citation type="journal article" date="2023" name="Mol. Biol. Evol.">
        <title>Third-Generation Sequencing Reveals the Adaptive Role of the Epigenome in Three Deep-Sea Polychaetes.</title>
        <authorList>
            <person name="Perez M."/>
            <person name="Aroh O."/>
            <person name="Sun Y."/>
            <person name="Lan Y."/>
            <person name="Juniper S.K."/>
            <person name="Young C.R."/>
            <person name="Angers B."/>
            <person name="Qian P.Y."/>
        </authorList>
    </citation>
    <scope>NUCLEOTIDE SEQUENCE</scope>
    <source>
        <strain evidence="2">P08H-3</strain>
    </source>
</reference>
<comment type="caution">
    <text evidence="2">The sequence shown here is derived from an EMBL/GenBank/DDBJ whole genome shotgun (WGS) entry which is preliminary data.</text>
</comment>
<dbReference type="AlphaFoldDB" id="A0AAD9J3Y2"/>
<feature type="compositionally biased region" description="Basic and acidic residues" evidence="1">
    <location>
        <begin position="61"/>
        <end position="72"/>
    </location>
</feature>
<keyword evidence="3" id="KW-1185">Reference proteome</keyword>
<sequence>MRRFFLGVLKTADKIQSYATVRQPKVPVAVPLTHRPTESTDVDSSAVSANWQAENASSSRRHSDPDHPERNTHSPSLPTTDGLLHARSSEQRYPGLDVRSRCRTYRWVIAYNGLRDQKSHAVDLWIYLDLLYLSVFVSSPSLVYHWLLGVHSSLGLIKERSVFVVVDVDVVLDVLRQERSRVVVVVVAVVVSSGTGCCSSGSGGCSSSSGTGCCSSGSGGCSSSSGSGGCSSSSGTGCCSSGSGGCSSSSGTGCCSSGSGGCSSSSGSGGCSSSGGNGGCSSSGTGGGCCNSGRSNSGAILSPVNSLVVYSNYSSGRSTLTSVCLECDDIGFQILRDIPDSVDWLKCTAGICLDRLDSIQECFVHSPPG</sequence>
<accession>A0AAD9J3Y2</accession>
<name>A0AAD9J3Y2_9ANNE</name>
<feature type="region of interest" description="Disordered" evidence="1">
    <location>
        <begin position="32"/>
        <end position="82"/>
    </location>
</feature>
<dbReference type="EMBL" id="JAODUP010000626">
    <property type="protein sequence ID" value="KAK2146187.1"/>
    <property type="molecule type" value="Genomic_DNA"/>
</dbReference>
<protein>
    <submittedName>
        <fullName evidence="2">Uncharacterized protein</fullName>
    </submittedName>
</protein>
<dbReference type="Proteomes" id="UP001208570">
    <property type="component" value="Unassembled WGS sequence"/>
</dbReference>
<evidence type="ECO:0000313" key="2">
    <source>
        <dbReference type="EMBL" id="KAK2146187.1"/>
    </source>
</evidence>
<evidence type="ECO:0000256" key="1">
    <source>
        <dbReference type="SAM" id="MobiDB-lite"/>
    </source>
</evidence>
<organism evidence="2 3">
    <name type="scientific">Paralvinella palmiformis</name>
    <dbReference type="NCBI Taxonomy" id="53620"/>
    <lineage>
        <taxon>Eukaryota</taxon>
        <taxon>Metazoa</taxon>
        <taxon>Spiralia</taxon>
        <taxon>Lophotrochozoa</taxon>
        <taxon>Annelida</taxon>
        <taxon>Polychaeta</taxon>
        <taxon>Sedentaria</taxon>
        <taxon>Canalipalpata</taxon>
        <taxon>Terebellida</taxon>
        <taxon>Terebelliformia</taxon>
        <taxon>Alvinellidae</taxon>
        <taxon>Paralvinella</taxon>
    </lineage>
</organism>
<gene>
    <name evidence="2" type="ORF">LSH36_626g05028</name>
</gene>